<dbReference type="Proteomes" id="UP000255165">
    <property type="component" value="Unassembled WGS sequence"/>
</dbReference>
<dbReference type="PANTHER" id="PTHR43048:SF6">
    <property type="entry name" value="BLR8189 PROTEIN"/>
    <property type="match status" value="1"/>
</dbReference>
<dbReference type="AlphaFoldDB" id="A0A370NIC8"/>
<dbReference type="PROSITE" id="PS51819">
    <property type="entry name" value="VOC"/>
    <property type="match status" value="1"/>
</dbReference>
<dbReference type="Gene3D" id="3.10.180.10">
    <property type="entry name" value="2,3-Dihydroxybiphenyl 1,2-Dioxygenase, domain 1"/>
    <property type="match status" value="1"/>
</dbReference>
<reference evidence="4" key="1">
    <citation type="submission" date="2018-06" db="EMBL/GenBank/DDBJ databases">
        <authorList>
            <person name="Feng T."/>
            <person name="Jeon C.O."/>
        </authorList>
    </citation>
    <scope>NUCLEOTIDE SEQUENCE [LARGE SCALE GENOMIC DNA]</scope>
    <source>
        <strain evidence="4">S23</strain>
    </source>
</reference>
<dbReference type="InterPro" id="IPR051785">
    <property type="entry name" value="MMCE/EMCE_epimerase"/>
</dbReference>
<dbReference type="RefSeq" id="WP_115216184.1">
    <property type="nucleotide sequence ID" value="NZ_QKWJ01000102.1"/>
</dbReference>
<comment type="caution">
    <text evidence="3">The sequence shown here is derived from an EMBL/GenBank/DDBJ whole genome shotgun (WGS) entry which is preliminary data.</text>
</comment>
<dbReference type="InterPro" id="IPR037523">
    <property type="entry name" value="VOC_core"/>
</dbReference>
<feature type="domain" description="VOC" evidence="2">
    <location>
        <begin position="13"/>
        <end position="157"/>
    </location>
</feature>
<keyword evidence="1" id="KW-0479">Metal-binding</keyword>
<accession>A0A370NIC8</accession>
<dbReference type="Pfam" id="PF00903">
    <property type="entry name" value="Glyoxalase"/>
    <property type="match status" value="1"/>
</dbReference>
<keyword evidence="4" id="KW-1185">Reference proteome</keyword>
<evidence type="ECO:0000259" key="2">
    <source>
        <dbReference type="PROSITE" id="PS51819"/>
    </source>
</evidence>
<sequence length="178" mass="20385">MTTTSSLPLAPRAFNHIGLTVPDIDRAIDWYGKVLGFHLIFRRTLEYKAEVPEVREIFGPRFGRAYQAHVVAANGVGLELFQFLDPEVEMPDDNFRYWQGGVFHLCVTDPDLEGLAARVVAHGGKQRTKVWQFLPNRPYQLVYCEDPFGNIIEGFSHHYTETFSNMPGWHPVIEEKHA</sequence>
<name>A0A370NIC8_9BURK</name>
<evidence type="ECO:0000313" key="3">
    <source>
        <dbReference type="EMBL" id="RDK05335.1"/>
    </source>
</evidence>
<dbReference type="InterPro" id="IPR029068">
    <property type="entry name" value="Glyas_Bleomycin-R_OHBP_Dase"/>
</dbReference>
<organism evidence="3 4">
    <name type="scientific">Cupriavidus lacunae</name>
    <dbReference type="NCBI Taxonomy" id="2666307"/>
    <lineage>
        <taxon>Bacteria</taxon>
        <taxon>Pseudomonadati</taxon>
        <taxon>Pseudomonadota</taxon>
        <taxon>Betaproteobacteria</taxon>
        <taxon>Burkholderiales</taxon>
        <taxon>Burkholderiaceae</taxon>
        <taxon>Cupriavidus</taxon>
    </lineage>
</organism>
<dbReference type="InterPro" id="IPR004360">
    <property type="entry name" value="Glyas_Fos-R_dOase_dom"/>
</dbReference>
<dbReference type="GO" id="GO:0004493">
    <property type="term" value="F:methylmalonyl-CoA epimerase activity"/>
    <property type="evidence" value="ECO:0007669"/>
    <property type="project" value="TreeGrafter"/>
</dbReference>
<dbReference type="EMBL" id="QKWJ01000102">
    <property type="protein sequence ID" value="RDK05335.1"/>
    <property type="molecule type" value="Genomic_DNA"/>
</dbReference>
<protein>
    <submittedName>
        <fullName evidence="3">VOC family protein</fullName>
    </submittedName>
</protein>
<dbReference type="GO" id="GO:0046872">
    <property type="term" value="F:metal ion binding"/>
    <property type="evidence" value="ECO:0007669"/>
    <property type="project" value="UniProtKB-KW"/>
</dbReference>
<evidence type="ECO:0000256" key="1">
    <source>
        <dbReference type="ARBA" id="ARBA00022723"/>
    </source>
</evidence>
<proteinExistence type="predicted"/>
<evidence type="ECO:0000313" key="4">
    <source>
        <dbReference type="Proteomes" id="UP000255165"/>
    </source>
</evidence>
<dbReference type="SUPFAM" id="SSF54593">
    <property type="entry name" value="Glyoxalase/Bleomycin resistance protein/Dihydroxybiphenyl dioxygenase"/>
    <property type="match status" value="1"/>
</dbReference>
<dbReference type="PANTHER" id="PTHR43048">
    <property type="entry name" value="METHYLMALONYL-COA EPIMERASE"/>
    <property type="match status" value="1"/>
</dbReference>
<gene>
    <name evidence="3" type="ORF">DN412_37595</name>
</gene>
<dbReference type="GO" id="GO:0046491">
    <property type="term" value="P:L-methylmalonyl-CoA metabolic process"/>
    <property type="evidence" value="ECO:0007669"/>
    <property type="project" value="TreeGrafter"/>
</dbReference>